<keyword evidence="2" id="KW-0677">Repeat</keyword>
<proteinExistence type="predicted"/>
<dbReference type="Gene3D" id="3.40.50.20">
    <property type="match status" value="1"/>
</dbReference>
<feature type="domain" description="PglD N-terminal" evidence="3">
    <location>
        <begin position="2"/>
        <end position="79"/>
    </location>
</feature>
<dbReference type="InterPro" id="IPR050179">
    <property type="entry name" value="Trans_hexapeptide_repeat"/>
</dbReference>
<dbReference type="NCBIfam" id="TIGR03570">
    <property type="entry name" value="NeuD_NnaD"/>
    <property type="match status" value="1"/>
</dbReference>
<dbReference type="InterPro" id="IPR041561">
    <property type="entry name" value="PglD_N"/>
</dbReference>
<keyword evidence="1 4" id="KW-0808">Transferase</keyword>
<evidence type="ECO:0000259" key="3">
    <source>
        <dbReference type="Pfam" id="PF17836"/>
    </source>
</evidence>
<dbReference type="SUPFAM" id="SSF51161">
    <property type="entry name" value="Trimeric LpxA-like enzymes"/>
    <property type="match status" value="1"/>
</dbReference>
<accession>A0ABT9ZZB8</accession>
<dbReference type="PANTHER" id="PTHR43300:SF7">
    <property type="entry name" value="UDP-N-ACETYLBACILLOSAMINE N-ACETYLTRANSFERASE"/>
    <property type="match status" value="1"/>
</dbReference>
<protein>
    <submittedName>
        <fullName evidence="4">Acetyltransferase EpsM</fullName>
        <ecNumber evidence="4">2.3.1.-</ecNumber>
    </submittedName>
</protein>
<reference evidence="4 5" key="1">
    <citation type="submission" date="2023-07" db="EMBL/GenBank/DDBJ databases">
        <title>Genomic Encyclopedia of Type Strains, Phase IV (KMG-IV): sequencing the most valuable type-strain genomes for metagenomic binning, comparative biology and taxonomic classification.</title>
        <authorList>
            <person name="Goeker M."/>
        </authorList>
    </citation>
    <scope>NUCLEOTIDE SEQUENCE [LARGE SCALE GENOMIC DNA]</scope>
    <source>
        <strain evidence="4 5">DSM 9768</strain>
    </source>
</reference>
<comment type="caution">
    <text evidence="4">The sequence shown here is derived from an EMBL/GenBank/DDBJ whole genome shotgun (WGS) entry which is preliminary data.</text>
</comment>
<keyword evidence="4" id="KW-0012">Acyltransferase</keyword>
<evidence type="ECO:0000313" key="4">
    <source>
        <dbReference type="EMBL" id="MDQ0256573.1"/>
    </source>
</evidence>
<dbReference type="EC" id="2.3.1.-" evidence="4"/>
<dbReference type="InterPro" id="IPR018357">
    <property type="entry name" value="Hexapep_transf_CS"/>
</dbReference>
<dbReference type="Pfam" id="PF17836">
    <property type="entry name" value="PglD_N"/>
    <property type="match status" value="1"/>
</dbReference>
<evidence type="ECO:0000256" key="1">
    <source>
        <dbReference type="ARBA" id="ARBA00022679"/>
    </source>
</evidence>
<sequence>MKIVIIGKGGHSKVISDIVQSDPQIEIIGYLDDKYNDFFSKGDLYYGPINSAKRLIHIMPDVKFIIAIGNNLVREQIAKILNLNNCGYASLVHKNAMISSSAQIGQGTVVMANAVINADSKIGNHSIINTSAVVEHDNVIGDFVHISPNVTLTGGVHIKDGAHVGAGATIIPGIEVGERSIIGAGATVIHHIPPHCTAVGIPALVKKKVGELIANND</sequence>
<dbReference type="InterPro" id="IPR020019">
    <property type="entry name" value="AcTrfase_PglD-like"/>
</dbReference>
<dbReference type="InterPro" id="IPR001451">
    <property type="entry name" value="Hexapep"/>
</dbReference>
<dbReference type="PROSITE" id="PS00101">
    <property type="entry name" value="HEXAPEP_TRANSFERASES"/>
    <property type="match status" value="1"/>
</dbReference>
<dbReference type="CDD" id="cd03360">
    <property type="entry name" value="LbH_AT_putative"/>
    <property type="match status" value="1"/>
</dbReference>
<evidence type="ECO:0000256" key="2">
    <source>
        <dbReference type="ARBA" id="ARBA00022737"/>
    </source>
</evidence>
<dbReference type="PANTHER" id="PTHR43300">
    <property type="entry name" value="ACETYLTRANSFERASE"/>
    <property type="match status" value="1"/>
</dbReference>
<organism evidence="4 5">
    <name type="scientific">Evansella vedderi</name>
    <dbReference type="NCBI Taxonomy" id="38282"/>
    <lineage>
        <taxon>Bacteria</taxon>
        <taxon>Bacillati</taxon>
        <taxon>Bacillota</taxon>
        <taxon>Bacilli</taxon>
        <taxon>Bacillales</taxon>
        <taxon>Bacillaceae</taxon>
        <taxon>Evansella</taxon>
    </lineage>
</organism>
<dbReference type="RefSeq" id="WP_307328921.1">
    <property type="nucleotide sequence ID" value="NZ_JAUSUG010000018.1"/>
</dbReference>
<dbReference type="Proteomes" id="UP001230005">
    <property type="component" value="Unassembled WGS sequence"/>
</dbReference>
<dbReference type="EMBL" id="JAUSUG010000018">
    <property type="protein sequence ID" value="MDQ0256573.1"/>
    <property type="molecule type" value="Genomic_DNA"/>
</dbReference>
<dbReference type="InterPro" id="IPR011004">
    <property type="entry name" value="Trimer_LpxA-like_sf"/>
</dbReference>
<gene>
    <name evidence="4" type="ORF">J2S74_003995</name>
</gene>
<name>A0ABT9ZZB8_9BACI</name>
<dbReference type="GO" id="GO:0016746">
    <property type="term" value="F:acyltransferase activity"/>
    <property type="evidence" value="ECO:0007669"/>
    <property type="project" value="UniProtKB-KW"/>
</dbReference>
<dbReference type="Gene3D" id="2.160.10.10">
    <property type="entry name" value="Hexapeptide repeat proteins"/>
    <property type="match status" value="1"/>
</dbReference>
<keyword evidence="5" id="KW-1185">Reference proteome</keyword>
<dbReference type="Pfam" id="PF00132">
    <property type="entry name" value="Hexapep"/>
    <property type="match status" value="2"/>
</dbReference>
<evidence type="ECO:0000313" key="5">
    <source>
        <dbReference type="Proteomes" id="UP001230005"/>
    </source>
</evidence>